<dbReference type="Proteomes" id="UP001187471">
    <property type="component" value="Unassembled WGS sequence"/>
</dbReference>
<comment type="caution">
    <text evidence="1">The sequence shown here is derived from an EMBL/GenBank/DDBJ whole genome shotgun (WGS) entry which is preliminary data.</text>
</comment>
<sequence length="142" mass="16676">MRLYKPPFKNVSSDTEPFVVPNLPHEIKLIRKQMSEHERDEIETDFTKLLSQAQESELRSYGTVVNSFYDQRNLVQRHPDLRRPRQVVCLGCNDICKEEKPVSPPYQVSKERAKSLGIHFILLEVSLKDIVENFIEKKFLSF</sequence>
<gene>
    <name evidence="1" type="ORF">RJ640_006551</name>
</gene>
<dbReference type="EMBL" id="JAVXUO010002757">
    <property type="protein sequence ID" value="KAK2970078.1"/>
    <property type="molecule type" value="Genomic_DNA"/>
</dbReference>
<organism evidence="1 2">
    <name type="scientific">Escallonia rubra</name>
    <dbReference type="NCBI Taxonomy" id="112253"/>
    <lineage>
        <taxon>Eukaryota</taxon>
        <taxon>Viridiplantae</taxon>
        <taxon>Streptophyta</taxon>
        <taxon>Embryophyta</taxon>
        <taxon>Tracheophyta</taxon>
        <taxon>Spermatophyta</taxon>
        <taxon>Magnoliopsida</taxon>
        <taxon>eudicotyledons</taxon>
        <taxon>Gunneridae</taxon>
        <taxon>Pentapetalae</taxon>
        <taxon>asterids</taxon>
        <taxon>campanulids</taxon>
        <taxon>Escalloniales</taxon>
        <taxon>Escalloniaceae</taxon>
        <taxon>Escallonia</taxon>
    </lineage>
</organism>
<evidence type="ECO:0000313" key="1">
    <source>
        <dbReference type="EMBL" id="KAK2970078.1"/>
    </source>
</evidence>
<dbReference type="Gene3D" id="3.40.50.720">
    <property type="entry name" value="NAD(P)-binding Rossmann-like Domain"/>
    <property type="match status" value="1"/>
</dbReference>
<accession>A0AA88U2Y5</accession>
<name>A0AA88U2Y5_9ASTE</name>
<protein>
    <submittedName>
        <fullName evidence="1">Uncharacterized protein</fullName>
    </submittedName>
</protein>
<keyword evidence="2" id="KW-1185">Reference proteome</keyword>
<dbReference type="AlphaFoldDB" id="A0AA88U2Y5"/>
<evidence type="ECO:0000313" key="2">
    <source>
        <dbReference type="Proteomes" id="UP001187471"/>
    </source>
</evidence>
<reference evidence="1" key="1">
    <citation type="submission" date="2022-12" db="EMBL/GenBank/DDBJ databases">
        <title>Draft genome assemblies for two species of Escallonia (Escalloniales).</title>
        <authorList>
            <person name="Chanderbali A."/>
            <person name="Dervinis C."/>
            <person name="Anghel I."/>
            <person name="Soltis D."/>
            <person name="Soltis P."/>
            <person name="Zapata F."/>
        </authorList>
    </citation>
    <scope>NUCLEOTIDE SEQUENCE</scope>
    <source>
        <strain evidence="1">UCBG92.1500</strain>
        <tissue evidence="1">Leaf</tissue>
    </source>
</reference>
<proteinExistence type="predicted"/>